<proteinExistence type="predicted"/>
<dbReference type="PROSITE" id="PS50110">
    <property type="entry name" value="RESPONSE_REGULATORY"/>
    <property type="match status" value="1"/>
</dbReference>
<protein>
    <submittedName>
        <fullName evidence="8">LuxR family two component transcriptional regulator</fullName>
    </submittedName>
</protein>
<dbReference type="Pfam" id="PF00072">
    <property type="entry name" value="Response_reg"/>
    <property type="match status" value="1"/>
</dbReference>
<dbReference type="PROSITE" id="PS00622">
    <property type="entry name" value="HTH_LUXR_1"/>
    <property type="match status" value="1"/>
</dbReference>
<dbReference type="AlphaFoldDB" id="A0A316DWT9"/>
<sequence>MNNSIKILIIDDHRLFSDGVKTMLSDIPHVEIINQINDAREALKEVELIMPDIVLMDYNMPNMNGLEATEFLLKHYSDLKIIFLSMHEDSHIIEKIYASGAYGYVSKTATKETFLEAINVVLNGKKYFAKNIMDIVNSSISNKVRLTKREFEIIEKVKAGLTTKQIAETLFISPYTVETHRKNIIIKLGLRGEQELFKYLMKH</sequence>
<accession>A0A316DWT9</accession>
<dbReference type="PANTHER" id="PTHR43214:SF41">
    <property type="entry name" value="NITRATE_NITRITE RESPONSE REGULATOR PROTEIN NARP"/>
    <property type="match status" value="1"/>
</dbReference>
<evidence type="ECO:0000256" key="4">
    <source>
        <dbReference type="ARBA" id="ARBA00023163"/>
    </source>
</evidence>
<feature type="modified residue" description="4-aspartylphosphate" evidence="5">
    <location>
        <position position="57"/>
    </location>
</feature>
<dbReference type="GO" id="GO:0006355">
    <property type="term" value="P:regulation of DNA-templated transcription"/>
    <property type="evidence" value="ECO:0007669"/>
    <property type="project" value="InterPro"/>
</dbReference>
<dbReference type="InterPro" id="IPR011006">
    <property type="entry name" value="CheY-like_superfamily"/>
</dbReference>
<dbReference type="Proteomes" id="UP000245489">
    <property type="component" value="Unassembled WGS sequence"/>
</dbReference>
<dbReference type="CDD" id="cd06170">
    <property type="entry name" value="LuxR_C_like"/>
    <property type="match status" value="1"/>
</dbReference>
<dbReference type="InterPro" id="IPR000792">
    <property type="entry name" value="Tscrpt_reg_LuxR_C"/>
</dbReference>
<evidence type="ECO:0000259" key="7">
    <source>
        <dbReference type="PROSITE" id="PS50110"/>
    </source>
</evidence>
<keyword evidence="4" id="KW-0804">Transcription</keyword>
<name>A0A316DWT9_9BACT</name>
<feature type="domain" description="HTH luxR-type" evidence="6">
    <location>
        <begin position="139"/>
        <end position="203"/>
    </location>
</feature>
<keyword evidence="9" id="KW-1185">Reference proteome</keyword>
<dbReference type="OrthoDB" id="9797341at2"/>
<dbReference type="InterPro" id="IPR039420">
    <property type="entry name" value="WalR-like"/>
</dbReference>
<gene>
    <name evidence="8" type="ORF">LV89_03440</name>
</gene>
<keyword evidence="3" id="KW-0238">DNA-binding</keyword>
<dbReference type="InterPro" id="IPR058245">
    <property type="entry name" value="NreC/VraR/RcsB-like_REC"/>
</dbReference>
<dbReference type="PRINTS" id="PR00038">
    <property type="entry name" value="HTHLUXR"/>
</dbReference>
<dbReference type="InterPro" id="IPR001789">
    <property type="entry name" value="Sig_transdc_resp-reg_receiver"/>
</dbReference>
<dbReference type="GO" id="GO:0000160">
    <property type="term" value="P:phosphorelay signal transduction system"/>
    <property type="evidence" value="ECO:0007669"/>
    <property type="project" value="InterPro"/>
</dbReference>
<organism evidence="8 9">
    <name type="scientific">Arcicella aurantiaca</name>
    <dbReference type="NCBI Taxonomy" id="591202"/>
    <lineage>
        <taxon>Bacteria</taxon>
        <taxon>Pseudomonadati</taxon>
        <taxon>Bacteroidota</taxon>
        <taxon>Cytophagia</taxon>
        <taxon>Cytophagales</taxon>
        <taxon>Flectobacillaceae</taxon>
        <taxon>Arcicella</taxon>
    </lineage>
</organism>
<dbReference type="RefSeq" id="WP_109744133.1">
    <property type="nucleotide sequence ID" value="NZ_QGGO01000020.1"/>
</dbReference>
<keyword evidence="1 5" id="KW-0597">Phosphoprotein</keyword>
<evidence type="ECO:0000313" key="8">
    <source>
        <dbReference type="EMBL" id="PWK22375.1"/>
    </source>
</evidence>
<evidence type="ECO:0000256" key="2">
    <source>
        <dbReference type="ARBA" id="ARBA00023015"/>
    </source>
</evidence>
<dbReference type="SUPFAM" id="SSF52172">
    <property type="entry name" value="CheY-like"/>
    <property type="match status" value="1"/>
</dbReference>
<dbReference type="Gene3D" id="3.40.50.2300">
    <property type="match status" value="1"/>
</dbReference>
<keyword evidence="2" id="KW-0805">Transcription regulation</keyword>
<dbReference type="Pfam" id="PF00196">
    <property type="entry name" value="GerE"/>
    <property type="match status" value="1"/>
</dbReference>
<evidence type="ECO:0000256" key="1">
    <source>
        <dbReference type="ARBA" id="ARBA00022553"/>
    </source>
</evidence>
<dbReference type="EMBL" id="QGGO01000020">
    <property type="protein sequence ID" value="PWK22375.1"/>
    <property type="molecule type" value="Genomic_DNA"/>
</dbReference>
<reference evidence="8 9" key="1">
    <citation type="submission" date="2018-05" db="EMBL/GenBank/DDBJ databases">
        <title>Genomic Encyclopedia of Archaeal and Bacterial Type Strains, Phase II (KMG-II): from individual species to whole genera.</title>
        <authorList>
            <person name="Goeker M."/>
        </authorList>
    </citation>
    <scope>NUCLEOTIDE SEQUENCE [LARGE SCALE GENOMIC DNA]</scope>
    <source>
        <strain evidence="8 9">DSM 22214</strain>
    </source>
</reference>
<dbReference type="SMART" id="SM00448">
    <property type="entry name" value="REC"/>
    <property type="match status" value="1"/>
</dbReference>
<evidence type="ECO:0000256" key="5">
    <source>
        <dbReference type="PROSITE-ProRule" id="PRU00169"/>
    </source>
</evidence>
<feature type="domain" description="Response regulatory" evidence="7">
    <location>
        <begin position="6"/>
        <end position="122"/>
    </location>
</feature>
<dbReference type="SUPFAM" id="SSF46894">
    <property type="entry name" value="C-terminal effector domain of the bipartite response regulators"/>
    <property type="match status" value="1"/>
</dbReference>
<comment type="caution">
    <text evidence="8">The sequence shown here is derived from an EMBL/GenBank/DDBJ whole genome shotgun (WGS) entry which is preliminary data.</text>
</comment>
<dbReference type="GO" id="GO:0003677">
    <property type="term" value="F:DNA binding"/>
    <property type="evidence" value="ECO:0007669"/>
    <property type="project" value="UniProtKB-KW"/>
</dbReference>
<evidence type="ECO:0000313" key="9">
    <source>
        <dbReference type="Proteomes" id="UP000245489"/>
    </source>
</evidence>
<dbReference type="SMART" id="SM00421">
    <property type="entry name" value="HTH_LUXR"/>
    <property type="match status" value="1"/>
</dbReference>
<evidence type="ECO:0000259" key="6">
    <source>
        <dbReference type="PROSITE" id="PS50043"/>
    </source>
</evidence>
<evidence type="ECO:0000256" key="3">
    <source>
        <dbReference type="ARBA" id="ARBA00023125"/>
    </source>
</evidence>
<dbReference type="InterPro" id="IPR016032">
    <property type="entry name" value="Sig_transdc_resp-reg_C-effctor"/>
</dbReference>
<dbReference type="CDD" id="cd17535">
    <property type="entry name" value="REC_NarL-like"/>
    <property type="match status" value="1"/>
</dbReference>
<dbReference type="PANTHER" id="PTHR43214">
    <property type="entry name" value="TWO-COMPONENT RESPONSE REGULATOR"/>
    <property type="match status" value="1"/>
</dbReference>
<dbReference type="PROSITE" id="PS50043">
    <property type="entry name" value="HTH_LUXR_2"/>
    <property type="match status" value="1"/>
</dbReference>